<evidence type="ECO:0000313" key="1">
    <source>
        <dbReference type="EMBL" id="KAF2562740.1"/>
    </source>
</evidence>
<dbReference type="AlphaFoldDB" id="A0A8S9HYR3"/>
<name>A0A8S9HYR3_BRACR</name>
<accession>A0A8S9HYR3</accession>
<reference evidence="1" key="1">
    <citation type="submission" date="2019-12" db="EMBL/GenBank/DDBJ databases">
        <title>Genome sequencing and annotation of Brassica cretica.</title>
        <authorList>
            <person name="Studholme D.J."/>
            <person name="Sarris P.F."/>
        </authorList>
    </citation>
    <scope>NUCLEOTIDE SEQUENCE</scope>
    <source>
        <strain evidence="1">PFS-102/07</strain>
        <tissue evidence="1">Leaf</tissue>
    </source>
</reference>
<proteinExistence type="predicted"/>
<sequence>MSQRLSLPCRLVKDDPSDNVQVHPNQMDARGKDKDACGTIWMNVELVGEDRLWFGRYGRLEVVPAKAPIRTHAIRLGQADRYCRMNEPRLNYLAYGDGSGTSEVPIPDFNDFFAGLPSGFDATPPTNESGRPNVIAEGSRIINGGLKLLGSAIEASHREAMVYLFKAEKAESDLARMQGEMLERDAQLARDHAWAVRKAERKRKREIVEVMKTRAFQFQVEYRNLKDAFTSLGNFRECRGSVGSLWKTRADDYIFEKEMELMKGGMKDHAHAESLIPSIDGKI</sequence>
<dbReference type="EMBL" id="QGKY02001250">
    <property type="protein sequence ID" value="KAF2562740.1"/>
    <property type="molecule type" value="Genomic_DNA"/>
</dbReference>
<gene>
    <name evidence="1" type="ORF">F2Q70_00016795</name>
</gene>
<organism evidence="1">
    <name type="scientific">Brassica cretica</name>
    <name type="common">Mustard</name>
    <dbReference type="NCBI Taxonomy" id="69181"/>
    <lineage>
        <taxon>Eukaryota</taxon>
        <taxon>Viridiplantae</taxon>
        <taxon>Streptophyta</taxon>
        <taxon>Embryophyta</taxon>
        <taxon>Tracheophyta</taxon>
        <taxon>Spermatophyta</taxon>
        <taxon>Magnoliopsida</taxon>
        <taxon>eudicotyledons</taxon>
        <taxon>Gunneridae</taxon>
        <taxon>Pentapetalae</taxon>
        <taxon>rosids</taxon>
        <taxon>malvids</taxon>
        <taxon>Brassicales</taxon>
        <taxon>Brassicaceae</taxon>
        <taxon>Brassiceae</taxon>
        <taxon>Brassica</taxon>
    </lineage>
</organism>
<comment type="caution">
    <text evidence="1">The sequence shown here is derived from an EMBL/GenBank/DDBJ whole genome shotgun (WGS) entry which is preliminary data.</text>
</comment>
<protein>
    <submittedName>
        <fullName evidence="1">Uncharacterized protein</fullName>
    </submittedName>
</protein>